<sequence>MPFRGAKMAPLVDRLFGKLLRVFLASARRSRKLAELEFRQYRKLEARVSGITPGSPRAGLFRLFLDEPAIRLSLRANCEYRLIDIHELTASDRAFLAAHGLGVEYLSANSSGIWLDRLEDSFQLEFVAAGNLQAVCPWTGKRLASNRSFLYASGQPIYYRFETGERTFYLAVGRDTTGFNKLYMYLAGLDTVIILGDRDWSWLGRHEIDHLRAYLIRNWSAVCRYLARSTAPTPCCFVDTRHFAHHIWNALTGFQKLATSPYHLERLQKLLITAEPMGPIDGIFPELKGKPIVRAQVRDLPRLALKDHLFLFRLGGNKLGDQVLQRLYRVALDNTPGEIVKEAREFGEKYWPILWVTIRTGNRTWVSQAEGIAAIANRLKHKYPGFALVIDGYCLPQDYPSPSYEDAAPVLDKERQVIRTIMGRLGSHIPVKVVAGRPICESLIYARLIDYYLAHHGAIQHKIGWFSKKPGVVHSNRTVLSGRPESHIAFWSQENGVPPRYLDAQWVTDVSGAAERVGSRWQFALDNYDFDHRHAYETLLGLMTAAETGRAPPTRGQSA</sequence>
<evidence type="ECO:0000313" key="1">
    <source>
        <dbReference type="EMBL" id="CAL1239929.1"/>
    </source>
</evidence>
<reference evidence="1 2" key="1">
    <citation type="submission" date="2024-04" db="EMBL/GenBank/DDBJ databases">
        <authorList>
            <person name="Cremers G."/>
        </authorList>
    </citation>
    <scope>NUCLEOTIDE SEQUENCE [LARGE SCALE GENOMIC DNA]</scope>
    <source>
        <strain evidence="1">MeCH1-AG</strain>
    </source>
</reference>
<accession>A0ABM9NH38</accession>
<dbReference type="Proteomes" id="UP001497493">
    <property type="component" value="Chromosome"/>
</dbReference>
<organism evidence="1 2">
    <name type="scientific">Candidatus Methylocalor cossyra</name>
    <dbReference type="NCBI Taxonomy" id="3108543"/>
    <lineage>
        <taxon>Bacteria</taxon>
        <taxon>Pseudomonadati</taxon>
        <taxon>Pseudomonadota</taxon>
        <taxon>Gammaproteobacteria</taxon>
        <taxon>Methylococcales</taxon>
        <taxon>Methylococcaceae</taxon>
        <taxon>Candidatus Methylocalor</taxon>
    </lineage>
</organism>
<name>A0ABM9NH38_9GAMM</name>
<gene>
    <name evidence="1" type="ORF">MECH1_V1_1153</name>
</gene>
<evidence type="ECO:0000313" key="2">
    <source>
        <dbReference type="Proteomes" id="UP001497493"/>
    </source>
</evidence>
<keyword evidence="2" id="KW-1185">Reference proteome</keyword>
<proteinExistence type="predicted"/>
<dbReference type="EMBL" id="OZ026884">
    <property type="protein sequence ID" value="CAL1239929.1"/>
    <property type="molecule type" value="Genomic_DNA"/>
</dbReference>
<protein>
    <submittedName>
        <fullName evidence="1">Uncharacterized protein</fullName>
    </submittedName>
</protein>